<dbReference type="Pfam" id="PF14501">
    <property type="entry name" value="HATPase_c_5"/>
    <property type="match status" value="1"/>
</dbReference>
<dbReference type="EMBL" id="LZZI01000020">
    <property type="protein sequence ID" value="OOM62657.1"/>
    <property type="molecule type" value="Genomic_DNA"/>
</dbReference>
<accession>A0A1S8SB52</accession>
<evidence type="ECO:0000313" key="3">
    <source>
        <dbReference type="EMBL" id="OOM62657.1"/>
    </source>
</evidence>
<dbReference type="AlphaFoldDB" id="A0A1S8SB52"/>
<name>A0A1S8SB52_CLOBE</name>
<feature type="transmembrane region" description="Helical" evidence="1">
    <location>
        <begin position="86"/>
        <end position="111"/>
    </location>
</feature>
<feature type="domain" description="Sensor histidine kinase NatK-like C-terminal" evidence="2">
    <location>
        <begin position="327"/>
        <end position="431"/>
    </location>
</feature>
<reference evidence="3 4" key="1">
    <citation type="submission" date="2016-05" db="EMBL/GenBank/DDBJ databases">
        <title>Microbial solvent formation.</title>
        <authorList>
            <person name="Poehlein A."/>
            <person name="Montoya Solano J.D."/>
            <person name="Flitsch S."/>
            <person name="Krabben P."/>
            <person name="Duerre P."/>
            <person name="Daniel R."/>
        </authorList>
    </citation>
    <scope>NUCLEOTIDE SEQUENCE [LARGE SCALE GENOMIC DNA]</scope>
    <source>
        <strain evidence="3 4">DSM 53</strain>
    </source>
</reference>
<sequence length="433" mass="50202">MQVLNFILESVSSTLDIMTFLYIIKFLFCSEINLNKKIWICCALSQILTRIIEKSIFEGEQSLILMIIFPIIIIFLSYRASGFKKIIYIVPTVLIMLLIGLMTSLIFSIFFRASILEWMENKYIYWGTLLDVILIIVINHKISETYFFKLNKWDVFSITSANILSLIIVISTDELQKSIIFDEVTDKIIFIIVIFITFLMDVSTVISIIKSKSAMHYKNISKINEYYMKIQLQHFESYKNSQKETRRLKHDMKNHLICLSDLCNKGKYNELNDYIKNLQDSIITLDTIFNTGNSIADSIINEKYSIMKRNNISFELEGVFCESLLIKPVHICTIFANAIDNAIEACIKIEETSMRKIKIEIKNSRNFLVLSFTNSVKGKLKITNKNIIKTSKLDKKNHGFGLENIRSAVNEYNGDFKIKVDEDLFELEIVLAN</sequence>
<gene>
    <name evidence="3" type="ORF">CLBCK_15930</name>
</gene>
<dbReference type="PANTHER" id="PTHR40448">
    <property type="entry name" value="TWO-COMPONENT SENSOR HISTIDINE KINASE"/>
    <property type="match status" value="1"/>
</dbReference>
<proteinExistence type="predicted"/>
<keyword evidence="1" id="KW-0812">Transmembrane</keyword>
<feature type="transmembrane region" description="Helical" evidence="1">
    <location>
        <begin position="188"/>
        <end position="209"/>
    </location>
</feature>
<dbReference type="PANTHER" id="PTHR40448:SF1">
    <property type="entry name" value="TWO-COMPONENT SENSOR HISTIDINE KINASE"/>
    <property type="match status" value="1"/>
</dbReference>
<comment type="caution">
    <text evidence="3">The sequence shown here is derived from an EMBL/GenBank/DDBJ whole genome shotgun (WGS) entry which is preliminary data.</text>
</comment>
<dbReference type="InterPro" id="IPR032834">
    <property type="entry name" value="NatK-like_C"/>
</dbReference>
<dbReference type="SUPFAM" id="SSF55874">
    <property type="entry name" value="ATPase domain of HSP90 chaperone/DNA topoisomerase II/histidine kinase"/>
    <property type="match status" value="1"/>
</dbReference>
<feature type="transmembrane region" description="Helical" evidence="1">
    <location>
        <begin position="63"/>
        <end position="80"/>
    </location>
</feature>
<keyword evidence="1" id="KW-0472">Membrane</keyword>
<protein>
    <recommendedName>
        <fullName evidence="2">Sensor histidine kinase NatK-like C-terminal domain-containing protein</fullName>
    </recommendedName>
</protein>
<feature type="transmembrane region" description="Helical" evidence="1">
    <location>
        <begin position="123"/>
        <end position="143"/>
    </location>
</feature>
<dbReference type="Gene3D" id="3.30.565.10">
    <property type="entry name" value="Histidine kinase-like ATPase, C-terminal domain"/>
    <property type="match status" value="1"/>
</dbReference>
<organism evidence="3 4">
    <name type="scientific">Clostridium beijerinckii</name>
    <name type="common">Clostridium MP</name>
    <dbReference type="NCBI Taxonomy" id="1520"/>
    <lineage>
        <taxon>Bacteria</taxon>
        <taxon>Bacillati</taxon>
        <taxon>Bacillota</taxon>
        <taxon>Clostridia</taxon>
        <taxon>Eubacteriales</taxon>
        <taxon>Clostridiaceae</taxon>
        <taxon>Clostridium</taxon>
    </lineage>
</organism>
<dbReference type="CDD" id="cd16935">
    <property type="entry name" value="HATPase_AgrC-ComD-like"/>
    <property type="match status" value="1"/>
</dbReference>
<feature type="transmembrane region" description="Helical" evidence="1">
    <location>
        <begin position="155"/>
        <end position="176"/>
    </location>
</feature>
<dbReference type="InterPro" id="IPR036890">
    <property type="entry name" value="HATPase_C_sf"/>
</dbReference>
<dbReference type="RefSeq" id="WP_077838272.1">
    <property type="nucleotide sequence ID" value="NZ_JABTAE010000001.1"/>
</dbReference>
<evidence type="ECO:0000256" key="1">
    <source>
        <dbReference type="SAM" id="Phobius"/>
    </source>
</evidence>
<keyword evidence="1" id="KW-1133">Transmembrane helix</keyword>
<dbReference type="GO" id="GO:0042802">
    <property type="term" value="F:identical protein binding"/>
    <property type="evidence" value="ECO:0007669"/>
    <property type="project" value="TreeGrafter"/>
</dbReference>
<evidence type="ECO:0000313" key="4">
    <source>
        <dbReference type="Proteomes" id="UP000190973"/>
    </source>
</evidence>
<dbReference type="Proteomes" id="UP000190973">
    <property type="component" value="Unassembled WGS sequence"/>
</dbReference>
<evidence type="ECO:0000259" key="2">
    <source>
        <dbReference type="Pfam" id="PF14501"/>
    </source>
</evidence>